<keyword evidence="3" id="KW-0378">Hydrolase</keyword>
<dbReference type="EMBL" id="QSID01000019">
    <property type="protein sequence ID" value="RHC60740.1"/>
    <property type="molecule type" value="Genomic_DNA"/>
</dbReference>
<protein>
    <submittedName>
        <fullName evidence="3">SrtB family sortase</fullName>
        <ecNumber evidence="3">3.4.22.71</ecNumber>
    </submittedName>
</protein>
<dbReference type="InterPro" id="IPR023365">
    <property type="entry name" value="Sortase_dom-sf"/>
</dbReference>
<reference evidence="3 4" key="1">
    <citation type="submission" date="2018-08" db="EMBL/GenBank/DDBJ databases">
        <title>A genome reference for cultivated species of the human gut microbiota.</title>
        <authorList>
            <person name="Zou Y."/>
            <person name="Xue W."/>
            <person name="Luo G."/>
        </authorList>
    </citation>
    <scope>NUCLEOTIDE SEQUENCE [LARGE SCALE GENOMIC DNA]</scope>
    <source>
        <strain evidence="3 4">AM34-3LB</strain>
    </source>
</reference>
<dbReference type="NCBIfam" id="TIGR03064">
    <property type="entry name" value="sortase_srtB"/>
    <property type="match status" value="1"/>
</dbReference>
<dbReference type="CDD" id="cd05826">
    <property type="entry name" value="Sortase_B"/>
    <property type="match status" value="1"/>
</dbReference>
<name>A0A414B2E7_9FIRM</name>
<gene>
    <name evidence="3" type="primary">srtB</name>
    <name evidence="3" type="ORF">DW833_13890</name>
</gene>
<evidence type="ECO:0000313" key="4">
    <source>
        <dbReference type="Proteomes" id="UP000284621"/>
    </source>
</evidence>
<keyword evidence="2" id="KW-0472">Membrane</keyword>
<organism evidence="3 4">
    <name type="scientific">Anaerobutyricum hallii</name>
    <dbReference type="NCBI Taxonomy" id="39488"/>
    <lineage>
        <taxon>Bacteria</taxon>
        <taxon>Bacillati</taxon>
        <taxon>Bacillota</taxon>
        <taxon>Clostridia</taxon>
        <taxon>Lachnospirales</taxon>
        <taxon>Lachnospiraceae</taxon>
        <taxon>Anaerobutyricum</taxon>
    </lineage>
</organism>
<sequence>MKIAVRIAQAGNQILNIIVMGIILFLFLYGGYSLWDTYMSAKGAFLSDDLLSYKPQPGEGANPSLEDLMAINKDVAGWITIDDTHIDYPVVQGKDDMEYINKDVYGEFSLSGSIFLSCMNKKDFSDNYNLVYGHHMANGGMFGDVISFTEKSYFDKHKTGELYLPDKTMHIDLFACMKTSASDSKVYNPQNISKTSESFKSFLDYVREAAICYRDSGRQDTGQIIGLSTCSEAVTNGRVILFGRLSEITKSDQKQKKAEQGRCFQDK</sequence>
<keyword evidence="2" id="KW-1133">Transmembrane helix</keyword>
<feature type="active site" description="Proton donor/acceptor" evidence="1">
    <location>
        <position position="134"/>
    </location>
</feature>
<feature type="active site" description="Acyl-thioester intermediate" evidence="1">
    <location>
        <position position="230"/>
    </location>
</feature>
<dbReference type="InterPro" id="IPR009835">
    <property type="entry name" value="SrtB"/>
</dbReference>
<feature type="transmembrane region" description="Helical" evidence="2">
    <location>
        <begin position="14"/>
        <end position="35"/>
    </location>
</feature>
<dbReference type="EC" id="3.4.22.71" evidence="3"/>
<dbReference type="Proteomes" id="UP000284621">
    <property type="component" value="Unassembled WGS sequence"/>
</dbReference>
<dbReference type="Gene3D" id="2.40.260.10">
    <property type="entry name" value="Sortase"/>
    <property type="match status" value="1"/>
</dbReference>
<dbReference type="RefSeq" id="WP_118381623.1">
    <property type="nucleotide sequence ID" value="NZ_CABJFJ010000019.1"/>
</dbReference>
<evidence type="ECO:0000256" key="2">
    <source>
        <dbReference type="SAM" id="Phobius"/>
    </source>
</evidence>
<dbReference type="GO" id="GO:0016787">
    <property type="term" value="F:hydrolase activity"/>
    <property type="evidence" value="ECO:0007669"/>
    <property type="project" value="UniProtKB-KW"/>
</dbReference>
<comment type="caution">
    <text evidence="3">The sequence shown here is derived from an EMBL/GenBank/DDBJ whole genome shotgun (WGS) entry which is preliminary data.</text>
</comment>
<evidence type="ECO:0000256" key="1">
    <source>
        <dbReference type="PIRSR" id="PIRSR605754-1"/>
    </source>
</evidence>
<proteinExistence type="predicted"/>
<evidence type="ECO:0000313" key="3">
    <source>
        <dbReference type="EMBL" id="RHC60740.1"/>
    </source>
</evidence>
<dbReference type="SUPFAM" id="SSF63817">
    <property type="entry name" value="Sortase"/>
    <property type="match status" value="1"/>
</dbReference>
<keyword evidence="4" id="KW-1185">Reference proteome</keyword>
<accession>A0A414B2E7</accession>
<keyword evidence="2" id="KW-0812">Transmembrane</keyword>
<dbReference type="AlphaFoldDB" id="A0A414B2E7"/>